<gene>
    <name evidence="2" type="ORF">AAF463_20220</name>
</gene>
<keyword evidence="1" id="KW-0812">Transmembrane</keyword>
<protein>
    <submittedName>
        <fullName evidence="2">Uncharacterized protein</fullName>
    </submittedName>
</protein>
<feature type="transmembrane region" description="Helical" evidence="1">
    <location>
        <begin position="119"/>
        <end position="145"/>
    </location>
</feature>
<dbReference type="EMBL" id="CP158293">
    <property type="protein sequence ID" value="XBV47192.1"/>
    <property type="molecule type" value="Genomic_DNA"/>
</dbReference>
<keyword evidence="2" id="KW-0614">Plasmid</keyword>
<reference evidence="2" key="1">
    <citation type="submission" date="2024-06" db="EMBL/GenBank/DDBJ databases">
        <title>Multiomics insights into the TNT degradation mechanism by Pantoea sp. BJ2 isolated from an ammunition destruction site.</title>
        <authorList>
            <person name="Luo J."/>
        </authorList>
    </citation>
    <scope>NUCLEOTIDE SEQUENCE</scope>
    <source>
        <strain evidence="2">BJ2</strain>
        <plasmid evidence="2">plasmindA</plasmid>
    </source>
</reference>
<proteinExistence type="predicted"/>
<keyword evidence="1" id="KW-1133">Transmembrane helix</keyword>
<organism evidence="2">
    <name type="scientific">Pantoea sp. BJ2</name>
    <dbReference type="NCBI Taxonomy" id="3141322"/>
    <lineage>
        <taxon>Bacteria</taxon>
        <taxon>Pseudomonadati</taxon>
        <taxon>Pseudomonadota</taxon>
        <taxon>Gammaproteobacteria</taxon>
        <taxon>Enterobacterales</taxon>
        <taxon>Erwiniaceae</taxon>
        <taxon>Pantoea</taxon>
    </lineage>
</organism>
<dbReference type="RefSeq" id="WP_350262326.1">
    <property type="nucleotide sequence ID" value="NZ_CP158293.1"/>
</dbReference>
<evidence type="ECO:0000256" key="1">
    <source>
        <dbReference type="SAM" id="Phobius"/>
    </source>
</evidence>
<geneLocation type="plasmid" evidence="2">
    <name>plasmindA</name>
</geneLocation>
<sequence length="232" mass="26349">MYHSDAVIRQLQAQRILAEKLDNAVSGVIDAVSDQVSKINKGATRLSFYALCFTDEYYDVCKKQAIEDKRFMMGMVQLVKDRRIVFELLKTYIEYQLENRSMRQIAVIKSQLMRLNIHIAASTLTSNAFAVGATMAVILAMNIRFPVAKSIGGYFGDAVGVLTIYCIVQNAAESAKRLQVMHPAYYQALYIRRLEMMYFLIEDEFIRAGALTNKRLSEYELAQVLAKLMGRA</sequence>
<keyword evidence="1" id="KW-0472">Membrane</keyword>
<feature type="transmembrane region" description="Helical" evidence="1">
    <location>
        <begin position="151"/>
        <end position="168"/>
    </location>
</feature>
<dbReference type="AlphaFoldDB" id="A0AAU7U2K9"/>
<name>A0AAU7U2K9_9GAMM</name>
<evidence type="ECO:0000313" key="2">
    <source>
        <dbReference type="EMBL" id="XBV47192.1"/>
    </source>
</evidence>
<accession>A0AAU7U2K9</accession>